<proteinExistence type="predicted"/>
<gene>
    <name evidence="2" type="ORF">FJTKL_12090</name>
</gene>
<sequence length="189" mass="20982">MVIVVQRKGCVVGAKQDDLCDKGSLRIFPDHHLRTTHDTEARIIGTLDLIAVVFADQSRINDATIAKGDQAKEYLALQRSIFYITVISLIVTMLFAMLGLVTTANPKWLGKYSICQMIYGLMLVSIGGYVAERVRECEDEFEKLSADSKVSYYSVIYYGHVAQAAYGFVLITVSLVLAAIIPMCEVVKF</sequence>
<feature type="transmembrane region" description="Helical" evidence="1">
    <location>
        <begin position="152"/>
        <end position="181"/>
    </location>
</feature>
<feature type="transmembrane region" description="Helical" evidence="1">
    <location>
        <begin position="81"/>
        <end position="102"/>
    </location>
</feature>
<keyword evidence="1" id="KW-1133">Transmembrane helix</keyword>
<dbReference type="Proteomes" id="UP001600888">
    <property type="component" value="Unassembled WGS sequence"/>
</dbReference>
<organism evidence="2 3">
    <name type="scientific">Diaporthe vaccinii</name>
    <dbReference type="NCBI Taxonomy" id="105482"/>
    <lineage>
        <taxon>Eukaryota</taxon>
        <taxon>Fungi</taxon>
        <taxon>Dikarya</taxon>
        <taxon>Ascomycota</taxon>
        <taxon>Pezizomycotina</taxon>
        <taxon>Sordariomycetes</taxon>
        <taxon>Sordariomycetidae</taxon>
        <taxon>Diaporthales</taxon>
        <taxon>Diaporthaceae</taxon>
        <taxon>Diaporthe</taxon>
        <taxon>Diaporthe eres species complex</taxon>
    </lineage>
</organism>
<evidence type="ECO:0000313" key="2">
    <source>
        <dbReference type="EMBL" id="KAL2281070.1"/>
    </source>
</evidence>
<feature type="transmembrane region" description="Helical" evidence="1">
    <location>
        <begin position="108"/>
        <end position="131"/>
    </location>
</feature>
<accession>A0ABR4EF96</accession>
<keyword evidence="1" id="KW-0472">Membrane</keyword>
<reference evidence="2 3" key="1">
    <citation type="submission" date="2024-03" db="EMBL/GenBank/DDBJ databases">
        <title>A high-quality draft genome sequence of Diaporthe vaccinii, a causative agent of upright dieback and viscid rot disease in cranberry plants.</title>
        <authorList>
            <person name="Sarrasin M."/>
            <person name="Lang B.F."/>
            <person name="Burger G."/>
        </authorList>
    </citation>
    <scope>NUCLEOTIDE SEQUENCE [LARGE SCALE GENOMIC DNA]</scope>
    <source>
        <strain evidence="2 3">IS7</strain>
    </source>
</reference>
<name>A0ABR4EF96_9PEZI</name>
<evidence type="ECO:0000313" key="3">
    <source>
        <dbReference type="Proteomes" id="UP001600888"/>
    </source>
</evidence>
<keyword evidence="3" id="KW-1185">Reference proteome</keyword>
<evidence type="ECO:0000256" key="1">
    <source>
        <dbReference type="SAM" id="Phobius"/>
    </source>
</evidence>
<comment type="caution">
    <text evidence="2">The sequence shown here is derived from an EMBL/GenBank/DDBJ whole genome shotgun (WGS) entry which is preliminary data.</text>
</comment>
<dbReference type="EMBL" id="JBAWTH010000060">
    <property type="protein sequence ID" value="KAL2281070.1"/>
    <property type="molecule type" value="Genomic_DNA"/>
</dbReference>
<protein>
    <submittedName>
        <fullName evidence="2">Uncharacterized protein</fullName>
    </submittedName>
</protein>
<keyword evidence="1" id="KW-0812">Transmembrane</keyword>